<dbReference type="OrthoDB" id="2020593at2759"/>
<feature type="region of interest" description="Disordered" evidence="3">
    <location>
        <begin position="66"/>
        <end position="109"/>
    </location>
</feature>
<dbReference type="InterPro" id="IPR001890">
    <property type="entry name" value="RNA-binding_CRM"/>
</dbReference>
<dbReference type="Pfam" id="PF01985">
    <property type="entry name" value="CRS1_YhbY"/>
    <property type="match status" value="1"/>
</dbReference>
<reference evidence="6" key="1">
    <citation type="submission" date="2022-04" db="EMBL/GenBank/DDBJ databases">
        <title>Carnegiea gigantea Genome sequencing and assembly v2.</title>
        <authorList>
            <person name="Copetti D."/>
            <person name="Sanderson M.J."/>
            <person name="Burquez A."/>
            <person name="Wojciechowski M.F."/>
        </authorList>
    </citation>
    <scope>NUCLEOTIDE SEQUENCE</scope>
    <source>
        <strain evidence="6">SGP5-SGP5p</strain>
        <tissue evidence="6">Aerial part</tissue>
    </source>
</reference>
<evidence type="ECO:0000259" key="5">
    <source>
        <dbReference type="PROSITE" id="PS51295"/>
    </source>
</evidence>
<comment type="caution">
    <text evidence="6">The sequence shown here is derived from an EMBL/GenBank/DDBJ whole genome shotgun (WGS) entry which is preliminary data.</text>
</comment>
<keyword evidence="7" id="KW-1185">Reference proteome</keyword>
<feature type="region of interest" description="Disordered" evidence="3">
    <location>
        <begin position="234"/>
        <end position="256"/>
    </location>
</feature>
<dbReference type="InterPro" id="IPR035920">
    <property type="entry name" value="YhbY-like_sf"/>
</dbReference>
<feature type="signal peptide" evidence="4">
    <location>
        <begin position="1"/>
        <end position="27"/>
    </location>
</feature>
<dbReference type="PANTHER" id="PTHR47714:SF1">
    <property type="entry name" value="RNA-BINDING CRS1 _ YHBY (CRM) DOMAIN PROTEIN"/>
    <property type="match status" value="1"/>
</dbReference>
<keyword evidence="1 2" id="KW-0694">RNA-binding</keyword>
<dbReference type="EMBL" id="JAKOGI010000012">
    <property type="protein sequence ID" value="KAJ8450925.1"/>
    <property type="molecule type" value="Genomic_DNA"/>
</dbReference>
<keyword evidence="4" id="KW-0732">Signal</keyword>
<proteinExistence type="predicted"/>
<gene>
    <name evidence="6" type="ORF">Cgig2_032550</name>
</gene>
<dbReference type="GO" id="GO:0009507">
    <property type="term" value="C:chloroplast"/>
    <property type="evidence" value="ECO:0007669"/>
    <property type="project" value="TreeGrafter"/>
</dbReference>
<dbReference type="SMART" id="SM01103">
    <property type="entry name" value="CRS1_YhbY"/>
    <property type="match status" value="1"/>
</dbReference>
<feature type="domain" description="CRM" evidence="5">
    <location>
        <begin position="116"/>
        <end position="215"/>
    </location>
</feature>
<sequence>MAASSVAAATHLLFRRLLLRPLGCSIAAPFSLLRRPKLCFSNNLPSHSLSFSSSFPVHCTISTSQPQFESGVEHRDDELELDEREDQQSEEIENDDEIDSKSSGSAVWAGEEREVPNLTVKEKKELGSYANSLGDKLKSQQVGKSGVTENVVLALNETLEKNELLKLRIHRTCPGELEDVVSLLERATGSAAVFQIGRIVIFYRPSLTKMKAEEKKAQARRLFAQKREKARAAFMMKRREQTKRPGSNRKFERAPS</sequence>
<dbReference type="Gene3D" id="3.30.110.60">
    <property type="entry name" value="YhbY-like"/>
    <property type="match status" value="1"/>
</dbReference>
<dbReference type="PANTHER" id="PTHR47714">
    <property type="entry name" value="CRS1/YHBY DOMAIN CONTAINING PROTEIN, EXPRESSED"/>
    <property type="match status" value="1"/>
</dbReference>
<dbReference type="FunFam" id="3.30.110.60:FF:000004">
    <property type="entry name" value="RNA-binding CRS1 / YhbY (CRM) domain protein"/>
    <property type="match status" value="1"/>
</dbReference>
<dbReference type="GO" id="GO:0003723">
    <property type="term" value="F:RNA binding"/>
    <property type="evidence" value="ECO:0007669"/>
    <property type="project" value="UniProtKB-UniRule"/>
</dbReference>
<dbReference type="AlphaFoldDB" id="A0A9Q1KXL6"/>
<evidence type="ECO:0000256" key="3">
    <source>
        <dbReference type="SAM" id="MobiDB-lite"/>
    </source>
</evidence>
<dbReference type="Proteomes" id="UP001153076">
    <property type="component" value="Unassembled WGS sequence"/>
</dbReference>
<name>A0A9Q1KXL6_9CARY</name>
<feature type="chain" id="PRO_5040121295" description="CRM domain-containing protein" evidence="4">
    <location>
        <begin position="28"/>
        <end position="256"/>
    </location>
</feature>
<organism evidence="6 7">
    <name type="scientific">Carnegiea gigantea</name>
    <dbReference type="NCBI Taxonomy" id="171969"/>
    <lineage>
        <taxon>Eukaryota</taxon>
        <taxon>Viridiplantae</taxon>
        <taxon>Streptophyta</taxon>
        <taxon>Embryophyta</taxon>
        <taxon>Tracheophyta</taxon>
        <taxon>Spermatophyta</taxon>
        <taxon>Magnoliopsida</taxon>
        <taxon>eudicotyledons</taxon>
        <taxon>Gunneridae</taxon>
        <taxon>Pentapetalae</taxon>
        <taxon>Caryophyllales</taxon>
        <taxon>Cactineae</taxon>
        <taxon>Cactaceae</taxon>
        <taxon>Cactoideae</taxon>
        <taxon>Echinocereeae</taxon>
        <taxon>Carnegiea</taxon>
    </lineage>
</organism>
<evidence type="ECO:0000256" key="1">
    <source>
        <dbReference type="ARBA" id="ARBA00022884"/>
    </source>
</evidence>
<evidence type="ECO:0000256" key="4">
    <source>
        <dbReference type="SAM" id="SignalP"/>
    </source>
</evidence>
<feature type="compositionally biased region" description="Acidic residues" evidence="3">
    <location>
        <begin position="78"/>
        <end position="98"/>
    </location>
</feature>
<evidence type="ECO:0000313" key="6">
    <source>
        <dbReference type="EMBL" id="KAJ8450925.1"/>
    </source>
</evidence>
<evidence type="ECO:0000313" key="7">
    <source>
        <dbReference type="Proteomes" id="UP001153076"/>
    </source>
</evidence>
<dbReference type="PROSITE" id="PS51295">
    <property type="entry name" value="CRM"/>
    <property type="match status" value="1"/>
</dbReference>
<accession>A0A9Q1KXL6</accession>
<dbReference type="SUPFAM" id="SSF75471">
    <property type="entry name" value="YhbY-like"/>
    <property type="match status" value="1"/>
</dbReference>
<protein>
    <recommendedName>
        <fullName evidence="5">CRM domain-containing protein</fullName>
    </recommendedName>
</protein>
<evidence type="ECO:0000256" key="2">
    <source>
        <dbReference type="PROSITE-ProRule" id="PRU00626"/>
    </source>
</evidence>